<dbReference type="STRING" id="595434.RISK_003880"/>
<protein>
    <submittedName>
        <fullName evidence="1">Uncharacterized protein</fullName>
    </submittedName>
</protein>
<dbReference type="EMBL" id="LECT01000029">
    <property type="protein sequence ID" value="KLU04294.1"/>
    <property type="molecule type" value="Genomic_DNA"/>
</dbReference>
<sequence>MKNAIHRGCSPGIEWAESTSLTGKPDSESVLSANFRKQFRLVGL</sequence>
<evidence type="ECO:0000313" key="2">
    <source>
        <dbReference type="Proteomes" id="UP000036367"/>
    </source>
</evidence>
<accession>A0A0J1EFK6</accession>
<proteinExistence type="predicted"/>
<reference evidence="1" key="1">
    <citation type="submission" date="2015-05" db="EMBL/GenBank/DDBJ databases">
        <title>Permanent draft genome of Rhodopirellula islandicus K833.</title>
        <authorList>
            <person name="Kizina J."/>
            <person name="Richter M."/>
            <person name="Glockner F.O."/>
            <person name="Harder J."/>
        </authorList>
    </citation>
    <scope>NUCLEOTIDE SEQUENCE [LARGE SCALE GENOMIC DNA]</scope>
    <source>
        <strain evidence="1">K833</strain>
    </source>
</reference>
<dbReference type="Proteomes" id="UP000036367">
    <property type="component" value="Unassembled WGS sequence"/>
</dbReference>
<comment type="caution">
    <text evidence="1">The sequence shown here is derived from an EMBL/GenBank/DDBJ whole genome shotgun (WGS) entry which is preliminary data.</text>
</comment>
<evidence type="ECO:0000313" key="1">
    <source>
        <dbReference type="EMBL" id="KLU04294.1"/>
    </source>
</evidence>
<dbReference type="PATRIC" id="fig|595434.4.peg.3681"/>
<organism evidence="1 2">
    <name type="scientific">Rhodopirellula islandica</name>
    <dbReference type="NCBI Taxonomy" id="595434"/>
    <lineage>
        <taxon>Bacteria</taxon>
        <taxon>Pseudomonadati</taxon>
        <taxon>Planctomycetota</taxon>
        <taxon>Planctomycetia</taxon>
        <taxon>Pirellulales</taxon>
        <taxon>Pirellulaceae</taxon>
        <taxon>Rhodopirellula</taxon>
    </lineage>
</organism>
<name>A0A0J1EFK6_RHOIS</name>
<keyword evidence="2" id="KW-1185">Reference proteome</keyword>
<gene>
    <name evidence="1" type="ORF">RISK_003880</name>
</gene>
<dbReference type="AlphaFoldDB" id="A0A0J1EFK6"/>